<reference evidence="5 6" key="1">
    <citation type="journal article" date="2023" name="Plant Biotechnol. J.">
        <title>Chromosome-level wild Hevea brasiliensis genome provides new tools for genomic-assisted breeding and valuable loci to elevate rubber yield.</title>
        <authorList>
            <person name="Cheng H."/>
            <person name="Song X."/>
            <person name="Hu Y."/>
            <person name="Wu T."/>
            <person name="Yang Q."/>
            <person name="An Z."/>
            <person name="Feng S."/>
            <person name="Deng Z."/>
            <person name="Wu W."/>
            <person name="Zeng X."/>
            <person name="Tu M."/>
            <person name="Wang X."/>
            <person name="Huang H."/>
        </authorList>
    </citation>
    <scope>NUCLEOTIDE SEQUENCE [LARGE SCALE GENOMIC DNA]</scope>
    <source>
        <strain evidence="5">MT/VB/25A 57/8</strain>
    </source>
</reference>
<name>A0ABQ9LR20_HEVBR</name>
<dbReference type="InterPro" id="IPR029064">
    <property type="entry name" value="Ribosomal_eL30-like_sf"/>
</dbReference>
<protein>
    <recommendedName>
        <fullName evidence="4">tRNA/rRNA methyltransferase SpoU type domain-containing protein</fullName>
    </recommendedName>
</protein>
<sequence length="348" mass="38458">MQSTYAYRAPAVSTPHLNLSNSKPRLSTASPNQPQTQAQKISQYRYYNSDGDIDNSAEVKFTLPAHVKSITSTSNPFVKHCVKLRHSSSYRHFHGSALVVGTTPIREIYEFQKSSEERTVEMECLILLDKAKIPEGFNNSTRTLRVSALVMKKLSQLQSTESIEAIALMRFPTSYFVVANHQKDTDCRKWFPAPHRILVLEGIQDPGNLGTLVRSAVAFRWGGIFLLPGCCDPFNDKALKASRGASFQVPIVAGSWQHLEALKHEFQMKLLAGHPASNDELKPVSQLSQGLADSLADVPLCLVLGSEGHGLSEQSLQECELVSIPMARNYESLNVAVAGGIFLYMLQP</sequence>
<dbReference type="SUPFAM" id="SSF55315">
    <property type="entry name" value="L30e-like"/>
    <property type="match status" value="1"/>
</dbReference>
<evidence type="ECO:0000256" key="2">
    <source>
        <dbReference type="ARBA" id="ARBA00022679"/>
    </source>
</evidence>
<feature type="compositionally biased region" description="Polar residues" evidence="3">
    <location>
        <begin position="15"/>
        <end position="38"/>
    </location>
</feature>
<feature type="domain" description="tRNA/rRNA methyltransferase SpoU type" evidence="4">
    <location>
        <begin position="197"/>
        <end position="344"/>
    </location>
</feature>
<evidence type="ECO:0000256" key="3">
    <source>
        <dbReference type="SAM" id="MobiDB-lite"/>
    </source>
</evidence>
<dbReference type="Pfam" id="PF00588">
    <property type="entry name" value="SpoU_methylase"/>
    <property type="match status" value="1"/>
</dbReference>
<dbReference type="InterPro" id="IPR029028">
    <property type="entry name" value="Alpha/beta_knot_MTases"/>
</dbReference>
<dbReference type="PANTHER" id="PTHR43191">
    <property type="entry name" value="RRNA METHYLTRANSFERASE 3"/>
    <property type="match status" value="1"/>
</dbReference>
<keyword evidence="2" id="KW-0808">Transferase</keyword>
<feature type="region of interest" description="Disordered" evidence="3">
    <location>
        <begin position="1"/>
        <end position="38"/>
    </location>
</feature>
<dbReference type="InterPro" id="IPR029026">
    <property type="entry name" value="tRNA_m1G_MTases_N"/>
</dbReference>
<comment type="caution">
    <text evidence="5">The sequence shown here is derived from an EMBL/GenBank/DDBJ whole genome shotgun (WGS) entry which is preliminary data.</text>
</comment>
<dbReference type="Gene3D" id="3.30.1330.30">
    <property type="match status" value="1"/>
</dbReference>
<dbReference type="Gene3D" id="3.40.1280.10">
    <property type="match status" value="1"/>
</dbReference>
<keyword evidence="1" id="KW-0489">Methyltransferase</keyword>
<evidence type="ECO:0000313" key="6">
    <source>
        <dbReference type="Proteomes" id="UP001174677"/>
    </source>
</evidence>
<accession>A0ABQ9LR20</accession>
<evidence type="ECO:0000313" key="5">
    <source>
        <dbReference type="EMBL" id="KAJ9170447.1"/>
    </source>
</evidence>
<dbReference type="PANTHER" id="PTHR43191:SF2">
    <property type="entry name" value="RRNA METHYLTRANSFERASE 3, MITOCHONDRIAL"/>
    <property type="match status" value="1"/>
</dbReference>
<proteinExistence type="predicted"/>
<dbReference type="EMBL" id="JARPOI010000010">
    <property type="protein sequence ID" value="KAJ9170447.1"/>
    <property type="molecule type" value="Genomic_DNA"/>
</dbReference>
<gene>
    <name evidence="5" type="ORF">P3X46_018553</name>
</gene>
<dbReference type="CDD" id="cd18095">
    <property type="entry name" value="SpoU-like_rRNA-MTase"/>
    <property type="match status" value="1"/>
</dbReference>
<dbReference type="InterPro" id="IPR001537">
    <property type="entry name" value="SpoU_MeTrfase"/>
</dbReference>
<dbReference type="InterPro" id="IPR051259">
    <property type="entry name" value="rRNA_Methyltransferase"/>
</dbReference>
<keyword evidence="6" id="KW-1185">Reference proteome</keyword>
<dbReference type="Proteomes" id="UP001174677">
    <property type="component" value="Chromosome 10"/>
</dbReference>
<evidence type="ECO:0000259" key="4">
    <source>
        <dbReference type="Pfam" id="PF00588"/>
    </source>
</evidence>
<organism evidence="5 6">
    <name type="scientific">Hevea brasiliensis</name>
    <name type="common">Para rubber tree</name>
    <name type="synonym">Siphonia brasiliensis</name>
    <dbReference type="NCBI Taxonomy" id="3981"/>
    <lineage>
        <taxon>Eukaryota</taxon>
        <taxon>Viridiplantae</taxon>
        <taxon>Streptophyta</taxon>
        <taxon>Embryophyta</taxon>
        <taxon>Tracheophyta</taxon>
        <taxon>Spermatophyta</taxon>
        <taxon>Magnoliopsida</taxon>
        <taxon>eudicotyledons</taxon>
        <taxon>Gunneridae</taxon>
        <taxon>Pentapetalae</taxon>
        <taxon>rosids</taxon>
        <taxon>fabids</taxon>
        <taxon>Malpighiales</taxon>
        <taxon>Euphorbiaceae</taxon>
        <taxon>Crotonoideae</taxon>
        <taxon>Micrandreae</taxon>
        <taxon>Hevea</taxon>
    </lineage>
</organism>
<evidence type="ECO:0000256" key="1">
    <source>
        <dbReference type="ARBA" id="ARBA00022603"/>
    </source>
</evidence>
<dbReference type="SUPFAM" id="SSF75217">
    <property type="entry name" value="alpha/beta knot"/>
    <property type="match status" value="1"/>
</dbReference>